<evidence type="ECO:0000259" key="2">
    <source>
        <dbReference type="Pfam" id="PF09699"/>
    </source>
</evidence>
<dbReference type="EMBL" id="BSDE01000001">
    <property type="protein sequence ID" value="GLH72017.1"/>
    <property type="molecule type" value="Genomic_DNA"/>
</dbReference>
<protein>
    <recommendedName>
        <fullName evidence="2">Doubled CXXCH motif domain-containing protein</fullName>
    </recommendedName>
</protein>
<evidence type="ECO:0000313" key="3">
    <source>
        <dbReference type="EMBL" id="GLH72017.1"/>
    </source>
</evidence>
<dbReference type="RefSeq" id="WP_285569909.1">
    <property type="nucleotide sequence ID" value="NZ_BSDE01000001.1"/>
</dbReference>
<dbReference type="InterPro" id="IPR036280">
    <property type="entry name" value="Multihaem_cyt_sf"/>
</dbReference>
<dbReference type="InterPro" id="IPR010177">
    <property type="entry name" value="Paired_CXXCH_1"/>
</dbReference>
<feature type="domain" description="Doubled CXXCH motif" evidence="2">
    <location>
        <begin position="26"/>
        <end position="69"/>
    </location>
</feature>
<comment type="caution">
    <text evidence="3">The sequence shown here is derived from an EMBL/GenBank/DDBJ whole genome shotgun (WGS) entry which is preliminary data.</text>
</comment>
<reference evidence="3 4" key="1">
    <citation type="journal article" date="2023" name="Antonie Van Leeuwenhoek">
        <title>Mesoterricola silvestris gen. nov., sp. nov., Mesoterricola sediminis sp. nov., Geothrix oryzae sp. nov., Geothrix edaphica sp. nov., Geothrix rubra sp. nov., and Geothrix limicola sp. nov., six novel members of Acidobacteriota isolated from soils.</title>
        <authorList>
            <person name="Itoh H."/>
            <person name="Sugisawa Y."/>
            <person name="Mise K."/>
            <person name="Xu Z."/>
            <person name="Kuniyasu M."/>
            <person name="Ushijima N."/>
            <person name="Kawano K."/>
            <person name="Kobayashi E."/>
            <person name="Shiratori Y."/>
            <person name="Masuda Y."/>
            <person name="Senoo K."/>
        </authorList>
    </citation>
    <scope>NUCLEOTIDE SEQUENCE [LARGE SCALE GENOMIC DNA]</scope>
    <source>
        <strain evidence="3 4">Red804</strain>
    </source>
</reference>
<proteinExistence type="predicted"/>
<keyword evidence="1" id="KW-0732">Signal</keyword>
<sequence>MRRITLLTAALVLALAPVANAKPTTVKGAKCTVCHQALPAKKDNLTKVAADMLVKHKTEASCKECHGWADGKLTSKKK</sequence>
<keyword evidence="4" id="KW-1185">Reference proteome</keyword>
<dbReference type="Pfam" id="PF09699">
    <property type="entry name" value="Paired_CXXCH_1"/>
    <property type="match status" value="1"/>
</dbReference>
<accession>A0ABQ5QBJ6</accession>
<feature type="signal peptide" evidence="1">
    <location>
        <begin position="1"/>
        <end position="21"/>
    </location>
</feature>
<feature type="chain" id="PRO_5046304041" description="Doubled CXXCH motif domain-containing protein" evidence="1">
    <location>
        <begin position="22"/>
        <end position="78"/>
    </location>
</feature>
<dbReference type="Proteomes" id="UP001165069">
    <property type="component" value="Unassembled WGS sequence"/>
</dbReference>
<name>A0ABQ5QBJ6_9BACT</name>
<gene>
    <name evidence="3" type="ORF">GETHLI_05190</name>
</gene>
<evidence type="ECO:0000256" key="1">
    <source>
        <dbReference type="SAM" id="SignalP"/>
    </source>
</evidence>
<organism evidence="3 4">
    <name type="scientific">Geothrix limicola</name>
    <dbReference type="NCBI Taxonomy" id="2927978"/>
    <lineage>
        <taxon>Bacteria</taxon>
        <taxon>Pseudomonadati</taxon>
        <taxon>Acidobacteriota</taxon>
        <taxon>Holophagae</taxon>
        <taxon>Holophagales</taxon>
        <taxon>Holophagaceae</taxon>
        <taxon>Geothrix</taxon>
    </lineage>
</organism>
<dbReference type="SUPFAM" id="SSF48695">
    <property type="entry name" value="Multiheme cytochromes"/>
    <property type="match status" value="1"/>
</dbReference>
<evidence type="ECO:0000313" key="4">
    <source>
        <dbReference type="Proteomes" id="UP001165069"/>
    </source>
</evidence>